<dbReference type="AlphaFoldDB" id="A0A9Q0DSF6"/>
<accession>A0A9Q0DSF6</accession>
<dbReference type="OrthoDB" id="8952792at2759"/>
<dbReference type="Pfam" id="PF23057">
    <property type="entry name" value="RBD_ZCCHC3_1st"/>
    <property type="match status" value="1"/>
</dbReference>
<organism evidence="2 3">
    <name type="scientific">Muraenolepis orangiensis</name>
    <name type="common">Patagonian moray cod</name>
    <dbReference type="NCBI Taxonomy" id="630683"/>
    <lineage>
        <taxon>Eukaryota</taxon>
        <taxon>Metazoa</taxon>
        <taxon>Chordata</taxon>
        <taxon>Craniata</taxon>
        <taxon>Vertebrata</taxon>
        <taxon>Euteleostomi</taxon>
        <taxon>Actinopterygii</taxon>
        <taxon>Neopterygii</taxon>
        <taxon>Teleostei</taxon>
        <taxon>Neoteleostei</taxon>
        <taxon>Acanthomorphata</taxon>
        <taxon>Zeiogadaria</taxon>
        <taxon>Gadariae</taxon>
        <taxon>Gadiformes</taxon>
        <taxon>Muraenolepidoidei</taxon>
        <taxon>Muraenolepididae</taxon>
        <taxon>Muraenolepis</taxon>
    </lineage>
</organism>
<gene>
    <name evidence="2" type="ORF">NHX12_007467</name>
</gene>
<sequence length="151" mass="17065">MGQLRLKVEDVYCIQWNQQEKAFNVSLRNNYVFGRVAEICKKEAGVITKTSESSVQACSRKAHKEVLTAQLVLYGVIQNGQIPPEFPKQWLTLATMKDAMWTSTNLLVRKHMQIPPPMAVIRMVAATVQVAVAVCGRPRTQPQRRIASRRS</sequence>
<dbReference type="Proteomes" id="UP001148018">
    <property type="component" value="Unassembled WGS sequence"/>
</dbReference>
<reference evidence="2" key="1">
    <citation type="submission" date="2022-07" db="EMBL/GenBank/DDBJ databases">
        <title>Chromosome-level genome of Muraenolepis orangiensis.</title>
        <authorList>
            <person name="Kim J."/>
        </authorList>
    </citation>
    <scope>NUCLEOTIDE SEQUENCE</scope>
    <source>
        <strain evidence="2">KU_S4_2022</strain>
        <tissue evidence="2">Muscle</tissue>
    </source>
</reference>
<protein>
    <recommendedName>
        <fullName evidence="1">Zinc finger CCHC domain-containing protein</fullName>
    </recommendedName>
</protein>
<proteinExistence type="predicted"/>
<evidence type="ECO:0000259" key="1">
    <source>
        <dbReference type="Pfam" id="PF23057"/>
    </source>
</evidence>
<name>A0A9Q0DSF6_9TELE</name>
<evidence type="ECO:0000313" key="3">
    <source>
        <dbReference type="Proteomes" id="UP001148018"/>
    </source>
</evidence>
<evidence type="ECO:0000313" key="2">
    <source>
        <dbReference type="EMBL" id="KAJ3592340.1"/>
    </source>
</evidence>
<dbReference type="EMBL" id="JANIIK010000113">
    <property type="protein sequence ID" value="KAJ3592340.1"/>
    <property type="molecule type" value="Genomic_DNA"/>
</dbReference>
<dbReference type="InterPro" id="IPR057810">
    <property type="entry name" value="RBD_ZCCHC3_1st"/>
</dbReference>
<keyword evidence="3" id="KW-1185">Reference proteome</keyword>
<feature type="domain" description="Zinc finger CCHC" evidence="1">
    <location>
        <begin position="1"/>
        <end position="44"/>
    </location>
</feature>
<comment type="caution">
    <text evidence="2">The sequence shown here is derived from an EMBL/GenBank/DDBJ whole genome shotgun (WGS) entry which is preliminary data.</text>
</comment>